<dbReference type="EMBL" id="CAJMWT010009187">
    <property type="protein sequence ID" value="CAE6537337.1"/>
    <property type="molecule type" value="Genomic_DNA"/>
</dbReference>
<name>A0A8H3DMD5_9AGAM</name>
<organism evidence="2 3">
    <name type="scientific">Rhizoctonia solani</name>
    <dbReference type="NCBI Taxonomy" id="456999"/>
    <lineage>
        <taxon>Eukaryota</taxon>
        <taxon>Fungi</taxon>
        <taxon>Dikarya</taxon>
        <taxon>Basidiomycota</taxon>
        <taxon>Agaricomycotina</taxon>
        <taxon>Agaricomycetes</taxon>
        <taxon>Cantharellales</taxon>
        <taxon>Ceratobasidiaceae</taxon>
        <taxon>Rhizoctonia</taxon>
    </lineage>
</organism>
<protein>
    <submittedName>
        <fullName evidence="2">Uncharacterized protein</fullName>
    </submittedName>
</protein>
<sequence length="390" mass="43185">MAFRNNQSNNPHDLVRESVLSSESFNVVEEDIAKLRRLQFSSETRGTIGDIITDFKGRQVEHLRTLLSPMVLESLQLTKDLNTLVRKSRALDAAPVNPSNDSKENASLAPILEHWIQAYNDLLSVQRGCAISLSGTKCIKGIKDTARGLRDDNISEGDAVSKLASLIQGLLDIQIFDCAQLKELAEQTTQGKPSTESQIGIFMDYLDVAIRPGETPTSSSEHVLTSGSKGGRYKNLGSRASLILKNRLKSFQKQRGDRDVNGIRASGLHSPNDPSTNQISPGDKSPRPAMVESTSYGDQWQSIIQDMKELETRVLNFTWESSLVLTQIKEMVRSDCLNYIGFIGAPWASDPELKLEEIRRMNDWAHLYDGLQQPLAHFANGTVSSIEDAA</sequence>
<dbReference type="Proteomes" id="UP000663843">
    <property type="component" value="Unassembled WGS sequence"/>
</dbReference>
<proteinExistence type="predicted"/>
<feature type="region of interest" description="Disordered" evidence="1">
    <location>
        <begin position="251"/>
        <end position="292"/>
    </location>
</feature>
<evidence type="ECO:0000256" key="1">
    <source>
        <dbReference type="SAM" id="MobiDB-lite"/>
    </source>
</evidence>
<evidence type="ECO:0000313" key="3">
    <source>
        <dbReference type="Proteomes" id="UP000663843"/>
    </source>
</evidence>
<accession>A0A8H3DMD5</accession>
<comment type="caution">
    <text evidence="2">The sequence shown here is derived from an EMBL/GenBank/DDBJ whole genome shotgun (WGS) entry which is preliminary data.</text>
</comment>
<gene>
    <name evidence="2" type="ORF">RDB_LOCUS188902</name>
</gene>
<dbReference type="AlphaFoldDB" id="A0A8H3DMD5"/>
<reference evidence="2" key="1">
    <citation type="submission" date="2021-01" db="EMBL/GenBank/DDBJ databases">
        <authorList>
            <person name="Kaushik A."/>
        </authorList>
    </citation>
    <scope>NUCLEOTIDE SEQUENCE</scope>
    <source>
        <strain evidence="2">AG2-2IIIB</strain>
    </source>
</reference>
<evidence type="ECO:0000313" key="2">
    <source>
        <dbReference type="EMBL" id="CAE6537337.1"/>
    </source>
</evidence>